<keyword evidence="2" id="KW-1185">Reference proteome</keyword>
<comment type="caution">
    <text evidence="1">The sequence shown here is derived from an EMBL/GenBank/DDBJ whole genome shotgun (WGS) entry which is preliminary data.</text>
</comment>
<proteinExistence type="predicted"/>
<organism evidence="1 2">
    <name type="scientific">Glutamicibacter protophormiae</name>
    <name type="common">Brevibacterium protophormiae</name>
    <dbReference type="NCBI Taxonomy" id="37930"/>
    <lineage>
        <taxon>Bacteria</taxon>
        <taxon>Bacillati</taxon>
        <taxon>Actinomycetota</taxon>
        <taxon>Actinomycetes</taxon>
        <taxon>Micrococcales</taxon>
        <taxon>Micrococcaceae</taxon>
        <taxon>Glutamicibacter</taxon>
    </lineage>
</organism>
<dbReference type="RefSeq" id="WP_209550362.1">
    <property type="nucleotide sequence ID" value="NZ_BMPH01000013.1"/>
</dbReference>
<dbReference type="NCBIfam" id="NF038356">
    <property type="entry name" value="actino_DLW39"/>
    <property type="match status" value="1"/>
</dbReference>
<protein>
    <submittedName>
        <fullName evidence="1">Uncharacterized protein</fullName>
    </submittedName>
</protein>
<reference evidence="1 2" key="1">
    <citation type="submission" date="2021-03" db="EMBL/GenBank/DDBJ databases">
        <title>Sequencing the genomes of 1000 actinobacteria strains.</title>
        <authorList>
            <person name="Klenk H.-P."/>
        </authorList>
    </citation>
    <scope>NUCLEOTIDE SEQUENCE [LARGE SCALE GENOMIC DNA]</scope>
    <source>
        <strain evidence="1 2">DSM 20168</strain>
    </source>
</reference>
<name>A0ABS4XNX8_GLUPR</name>
<evidence type="ECO:0000313" key="1">
    <source>
        <dbReference type="EMBL" id="MBP2397977.1"/>
    </source>
</evidence>
<dbReference type="Proteomes" id="UP001195422">
    <property type="component" value="Unassembled WGS sequence"/>
</dbReference>
<accession>A0ABS4XNX8</accession>
<dbReference type="EMBL" id="JAGIOJ010000001">
    <property type="protein sequence ID" value="MBP2397977.1"/>
    <property type="molecule type" value="Genomic_DNA"/>
</dbReference>
<gene>
    <name evidence="1" type="ORF">JOF39_001058</name>
</gene>
<dbReference type="InterPro" id="IPR047990">
    <property type="entry name" value="DLW39-like"/>
</dbReference>
<sequence>MKKFLVLATIATAAAVLIKKVKASSETKDTWHQVADKVS</sequence>
<evidence type="ECO:0000313" key="2">
    <source>
        <dbReference type="Proteomes" id="UP001195422"/>
    </source>
</evidence>